<keyword evidence="7" id="KW-0862">Zinc</keyword>
<dbReference type="SUPFAM" id="SSF48452">
    <property type="entry name" value="TPR-like"/>
    <property type="match status" value="1"/>
</dbReference>
<evidence type="ECO:0000256" key="7">
    <source>
        <dbReference type="ARBA" id="ARBA00022833"/>
    </source>
</evidence>
<keyword evidence="4" id="KW-0677">Repeat</keyword>
<dbReference type="InterPro" id="IPR013105">
    <property type="entry name" value="TPR_2"/>
</dbReference>
<evidence type="ECO:0000256" key="2">
    <source>
        <dbReference type="ARBA" id="ARBA00022670"/>
    </source>
</evidence>
<keyword evidence="2" id="KW-0645">Protease</keyword>
<evidence type="ECO:0000256" key="5">
    <source>
        <dbReference type="ARBA" id="ARBA00022801"/>
    </source>
</evidence>
<evidence type="ECO:0000256" key="6">
    <source>
        <dbReference type="ARBA" id="ARBA00022803"/>
    </source>
</evidence>
<dbReference type="EMBL" id="DTMF01000002">
    <property type="protein sequence ID" value="HGF32768.1"/>
    <property type="molecule type" value="Genomic_DNA"/>
</dbReference>
<sequence>MQSCGSWRWTAWLLIFLLIIGTTPARGGFFESLSVEKEKQIGEEFFLELQSAYPISTDPFVSSYINRLGHKIEAQLPPHPYQYRFYILEDPSLNAFAVPGGYIFINSGFIRSMEREGELAGVLAHEISHIYARHLARQLDEAKGVSIATVIGSLAAVLLGGPAAAALLVGSQAAGQAAMLKYSRDHEQEADDLGFKWMLRAGYNPRDMISVFRKLSKQRWFQGGDIPTYLSTHPHTDSRLVDLANQYSMHEGKIPVANNNPDFNYFALKVESTGGNPYQMLRRMTQAAIREPNNPVYLYGKGLALGRLGRPEEAEEEFQEALKLDPGNFIIQREIAIQYFERNRYQQALPLLLRLSQTHAQDEVVLYYLGRIYQEQRQTDQALAAMERVQSLNPAFVEVYQNLGTLYGETGRLGLAHYYLGLHSLTSRAYPTALFHFKKSLAYMPITDPRYSRVRDQITRLERMKVRVAN</sequence>
<dbReference type="SMART" id="SM00028">
    <property type="entry name" value="TPR"/>
    <property type="match status" value="4"/>
</dbReference>
<dbReference type="GO" id="GO:0051603">
    <property type="term" value="P:proteolysis involved in protein catabolic process"/>
    <property type="evidence" value="ECO:0007669"/>
    <property type="project" value="TreeGrafter"/>
</dbReference>
<dbReference type="InterPro" id="IPR011990">
    <property type="entry name" value="TPR-like_helical_dom_sf"/>
</dbReference>
<name>A0A7C3Z0X1_9BACT</name>
<dbReference type="Gene3D" id="1.25.40.10">
    <property type="entry name" value="Tetratricopeptide repeat domain"/>
    <property type="match status" value="1"/>
</dbReference>
<keyword evidence="8" id="KW-0482">Metalloprotease</keyword>
<dbReference type="PANTHER" id="PTHR22726">
    <property type="entry name" value="METALLOENDOPEPTIDASE OMA1"/>
    <property type="match status" value="1"/>
</dbReference>
<dbReference type="PROSITE" id="PS50005">
    <property type="entry name" value="TPR"/>
    <property type="match status" value="2"/>
</dbReference>
<evidence type="ECO:0000256" key="1">
    <source>
        <dbReference type="ARBA" id="ARBA00001947"/>
    </source>
</evidence>
<feature type="repeat" description="TPR" evidence="9">
    <location>
        <begin position="363"/>
        <end position="396"/>
    </location>
</feature>
<evidence type="ECO:0000256" key="9">
    <source>
        <dbReference type="PROSITE-ProRule" id="PRU00339"/>
    </source>
</evidence>
<evidence type="ECO:0000313" key="11">
    <source>
        <dbReference type="EMBL" id="HGF32768.1"/>
    </source>
</evidence>
<dbReference type="CDD" id="cd07333">
    <property type="entry name" value="M48C_bepA_like"/>
    <property type="match status" value="1"/>
</dbReference>
<dbReference type="Pfam" id="PF01435">
    <property type="entry name" value="Peptidase_M48"/>
    <property type="match status" value="1"/>
</dbReference>
<dbReference type="AlphaFoldDB" id="A0A7C3Z0X1"/>
<dbReference type="Pfam" id="PF07719">
    <property type="entry name" value="TPR_2"/>
    <property type="match status" value="1"/>
</dbReference>
<feature type="domain" description="Peptidase M48" evidence="10">
    <location>
        <begin position="72"/>
        <end position="244"/>
    </location>
</feature>
<feature type="repeat" description="TPR" evidence="9">
    <location>
        <begin position="295"/>
        <end position="328"/>
    </location>
</feature>
<gene>
    <name evidence="11" type="ORF">ENW96_00045</name>
</gene>
<dbReference type="PANTHER" id="PTHR22726:SF1">
    <property type="entry name" value="METALLOENDOPEPTIDASE OMA1, MITOCHONDRIAL"/>
    <property type="match status" value="1"/>
</dbReference>
<dbReference type="InterPro" id="IPR001915">
    <property type="entry name" value="Peptidase_M48"/>
</dbReference>
<evidence type="ECO:0000259" key="10">
    <source>
        <dbReference type="Pfam" id="PF01435"/>
    </source>
</evidence>
<reference evidence="11" key="1">
    <citation type="journal article" date="2020" name="mSystems">
        <title>Genome- and Community-Level Interaction Insights into Carbon Utilization and Element Cycling Functions of Hydrothermarchaeota in Hydrothermal Sediment.</title>
        <authorList>
            <person name="Zhou Z."/>
            <person name="Liu Y."/>
            <person name="Xu W."/>
            <person name="Pan J."/>
            <person name="Luo Z.H."/>
            <person name="Li M."/>
        </authorList>
    </citation>
    <scope>NUCLEOTIDE SEQUENCE [LARGE SCALE GENOMIC DNA]</scope>
    <source>
        <strain evidence="11">SpSt-897</strain>
    </source>
</reference>
<proteinExistence type="predicted"/>
<keyword evidence="5" id="KW-0378">Hydrolase</keyword>
<keyword evidence="3" id="KW-0479">Metal-binding</keyword>
<dbReference type="Gene3D" id="3.30.2010.10">
    <property type="entry name" value="Metalloproteases ('zincins'), catalytic domain"/>
    <property type="match status" value="1"/>
</dbReference>
<dbReference type="InterPro" id="IPR051156">
    <property type="entry name" value="Mito/Outer_Membr_Metalloprot"/>
</dbReference>
<evidence type="ECO:0000256" key="3">
    <source>
        <dbReference type="ARBA" id="ARBA00022723"/>
    </source>
</evidence>
<dbReference type="InterPro" id="IPR019734">
    <property type="entry name" value="TPR_rpt"/>
</dbReference>
<dbReference type="GO" id="GO:0046872">
    <property type="term" value="F:metal ion binding"/>
    <property type="evidence" value="ECO:0007669"/>
    <property type="project" value="UniProtKB-KW"/>
</dbReference>
<dbReference type="Pfam" id="PF13174">
    <property type="entry name" value="TPR_6"/>
    <property type="match status" value="1"/>
</dbReference>
<comment type="caution">
    <text evidence="11">The sequence shown here is derived from an EMBL/GenBank/DDBJ whole genome shotgun (WGS) entry which is preliminary data.</text>
</comment>
<dbReference type="GO" id="GO:0016020">
    <property type="term" value="C:membrane"/>
    <property type="evidence" value="ECO:0007669"/>
    <property type="project" value="TreeGrafter"/>
</dbReference>
<accession>A0A7C3Z0X1</accession>
<comment type="cofactor">
    <cofactor evidence="1">
        <name>Zn(2+)</name>
        <dbReference type="ChEBI" id="CHEBI:29105"/>
    </cofactor>
</comment>
<protein>
    <submittedName>
        <fullName evidence="11">Tetratricopeptide repeat protein</fullName>
    </submittedName>
</protein>
<organism evidence="11">
    <name type="scientific">Desulfobacca acetoxidans</name>
    <dbReference type="NCBI Taxonomy" id="60893"/>
    <lineage>
        <taxon>Bacteria</taxon>
        <taxon>Pseudomonadati</taxon>
        <taxon>Thermodesulfobacteriota</taxon>
        <taxon>Desulfobaccia</taxon>
        <taxon>Desulfobaccales</taxon>
        <taxon>Desulfobaccaceae</taxon>
        <taxon>Desulfobacca</taxon>
    </lineage>
</organism>
<evidence type="ECO:0000256" key="4">
    <source>
        <dbReference type="ARBA" id="ARBA00022737"/>
    </source>
</evidence>
<keyword evidence="6 9" id="KW-0802">TPR repeat</keyword>
<evidence type="ECO:0000256" key="8">
    <source>
        <dbReference type="ARBA" id="ARBA00023049"/>
    </source>
</evidence>
<dbReference type="GO" id="GO:0004222">
    <property type="term" value="F:metalloendopeptidase activity"/>
    <property type="evidence" value="ECO:0007669"/>
    <property type="project" value="InterPro"/>
</dbReference>